<gene>
    <name evidence="1" type="ORF">HPB47_022750</name>
</gene>
<evidence type="ECO:0000313" key="1">
    <source>
        <dbReference type="EMBL" id="KAG0430371.1"/>
    </source>
</evidence>
<proteinExistence type="predicted"/>
<protein>
    <submittedName>
        <fullName evidence="1">Uncharacterized protein</fullName>
    </submittedName>
</protein>
<keyword evidence="2" id="KW-1185">Reference proteome</keyword>
<reference evidence="1 2" key="1">
    <citation type="journal article" date="2020" name="Cell">
        <title>Large-Scale Comparative Analyses of Tick Genomes Elucidate Their Genetic Diversity and Vector Capacities.</title>
        <authorList>
            <consortium name="Tick Genome and Microbiome Consortium (TIGMIC)"/>
            <person name="Jia N."/>
            <person name="Wang J."/>
            <person name="Shi W."/>
            <person name="Du L."/>
            <person name="Sun Y."/>
            <person name="Zhan W."/>
            <person name="Jiang J.F."/>
            <person name="Wang Q."/>
            <person name="Zhang B."/>
            <person name="Ji P."/>
            <person name="Bell-Sakyi L."/>
            <person name="Cui X.M."/>
            <person name="Yuan T.T."/>
            <person name="Jiang B.G."/>
            <person name="Yang W.F."/>
            <person name="Lam T.T."/>
            <person name="Chang Q.C."/>
            <person name="Ding S.J."/>
            <person name="Wang X.J."/>
            <person name="Zhu J.G."/>
            <person name="Ruan X.D."/>
            <person name="Zhao L."/>
            <person name="Wei J.T."/>
            <person name="Ye R.Z."/>
            <person name="Que T.C."/>
            <person name="Du C.H."/>
            <person name="Zhou Y.H."/>
            <person name="Cheng J.X."/>
            <person name="Dai P.F."/>
            <person name="Guo W.B."/>
            <person name="Han X.H."/>
            <person name="Huang E.J."/>
            <person name="Li L.F."/>
            <person name="Wei W."/>
            <person name="Gao Y.C."/>
            <person name="Liu J.Z."/>
            <person name="Shao H.Z."/>
            <person name="Wang X."/>
            <person name="Wang C.C."/>
            <person name="Yang T.C."/>
            <person name="Huo Q.B."/>
            <person name="Li W."/>
            <person name="Chen H.Y."/>
            <person name="Chen S.E."/>
            <person name="Zhou L.G."/>
            <person name="Ni X.B."/>
            <person name="Tian J.H."/>
            <person name="Sheng Y."/>
            <person name="Liu T."/>
            <person name="Pan Y.S."/>
            <person name="Xia L.Y."/>
            <person name="Li J."/>
            <person name="Zhao F."/>
            <person name="Cao W.C."/>
        </authorList>
    </citation>
    <scope>NUCLEOTIDE SEQUENCE [LARGE SCALE GENOMIC DNA]</scope>
    <source>
        <strain evidence="1">Iper-2018</strain>
    </source>
</reference>
<organism evidence="1 2">
    <name type="scientific">Ixodes persulcatus</name>
    <name type="common">Taiga tick</name>
    <dbReference type="NCBI Taxonomy" id="34615"/>
    <lineage>
        <taxon>Eukaryota</taxon>
        <taxon>Metazoa</taxon>
        <taxon>Ecdysozoa</taxon>
        <taxon>Arthropoda</taxon>
        <taxon>Chelicerata</taxon>
        <taxon>Arachnida</taxon>
        <taxon>Acari</taxon>
        <taxon>Parasitiformes</taxon>
        <taxon>Ixodida</taxon>
        <taxon>Ixodoidea</taxon>
        <taxon>Ixodidae</taxon>
        <taxon>Ixodinae</taxon>
        <taxon>Ixodes</taxon>
    </lineage>
</organism>
<sequence>MAQVEHLSLNGQDYDIGAYIAAPDDSCRGVIAKIQFGFSTEYLTEKIKPMGPEGPRVLNARMMASLIRRSSHSKKSRFHASYASEWWNAGANPTFPRNRFAMSALG</sequence>
<evidence type="ECO:0000313" key="2">
    <source>
        <dbReference type="Proteomes" id="UP000805193"/>
    </source>
</evidence>
<comment type="caution">
    <text evidence="1">The sequence shown here is derived from an EMBL/GenBank/DDBJ whole genome shotgun (WGS) entry which is preliminary data.</text>
</comment>
<dbReference type="Proteomes" id="UP000805193">
    <property type="component" value="Unassembled WGS sequence"/>
</dbReference>
<name>A0AC60Q8V4_IXOPE</name>
<accession>A0AC60Q8V4</accession>
<dbReference type="EMBL" id="JABSTQ010009331">
    <property type="protein sequence ID" value="KAG0430371.1"/>
    <property type="molecule type" value="Genomic_DNA"/>
</dbReference>